<dbReference type="GO" id="GO:0061024">
    <property type="term" value="P:membrane organization"/>
    <property type="evidence" value="ECO:0007669"/>
    <property type="project" value="TreeGrafter"/>
</dbReference>
<evidence type="ECO:0000256" key="4">
    <source>
        <dbReference type="ARBA" id="ARBA00022989"/>
    </source>
</evidence>
<comment type="similarity">
    <text evidence="2">Belongs to the PER33/POM33 family.</text>
</comment>
<feature type="transmembrane region" description="Helical" evidence="6">
    <location>
        <begin position="19"/>
        <end position="40"/>
    </location>
</feature>
<evidence type="ECO:0000256" key="5">
    <source>
        <dbReference type="ARBA" id="ARBA00023136"/>
    </source>
</evidence>
<dbReference type="GO" id="GO:0016020">
    <property type="term" value="C:membrane"/>
    <property type="evidence" value="ECO:0007669"/>
    <property type="project" value="UniProtKB-SubCell"/>
</dbReference>
<feature type="transmembrane region" description="Helical" evidence="6">
    <location>
        <begin position="168"/>
        <end position="189"/>
    </location>
</feature>
<dbReference type="STRING" id="101127.A0A1X2GKQ4"/>
<reference evidence="7 8" key="1">
    <citation type="submission" date="2016-07" db="EMBL/GenBank/DDBJ databases">
        <title>Pervasive Adenine N6-methylation of Active Genes in Fungi.</title>
        <authorList>
            <consortium name="DOE Joint Genome Institute"/>
            <person name="Mondo S.J."/>
            <person name="Dannebaum R.O."/>
            <person name="Kuo R.C."/>
            <person name="Labutti K."/>
            <person name="Haridas S."/>
            <person name="Kuo A."/>
            <person name="Salamov A."/>
            <person name="Ahrendt S.R."/>
            <person name="Lipzen A."/>
            <person name="Sullivan W."/>
            <person name="Andreopoulos W.B."/>
            <person name="Clum A."/>
            <person name="Lindquist E."/>
            <person name="Daum C."/>
            <person name="Ramamoorthy G.K."/>
            <person name="Gryganskyi A."/>
            <person name="Culley D."/>
            <person name="Magnuson J.K."/>
            <person name="James T.Y."/>
            <person name="O'Malley M.A."/>
            <person name="Stajich J.E."/>
            <person name="Spatafora J.W."/>
            <person name="Visel A."/>
            <person name="Grigoriev I.V."/>
        </authorList>
    </citation>
    <scope>NUCLEOTIDE SEQUENCE [LARGE SCALE GENOMIC DNA]</scope>
    <source>
        <strain evidence="7 8">NRRL 3301</strain>
    </source>
</reference>
<keyword evidence="3 6" id="KW-0812">Transmembrane</keyword>
<dbReference type="GO" id="GO:0071786">
    <property type="term" value="P:endoplasmic reticulum tubular network organization"/>
    <property type="evidence" value="ECO:0007669"/>
    <property type="project" value="TreeGrafter"/>
</dbReference>
<dbReference type="Proteomes" id="UP000242146">
    <property type="component" value="Unassembled WGS sequence"/>
</dbReference>
<accession>A0A1X2GKQ4</accession>
<gene>
    <name evidence="7" type="ORF">DM01DRAFT_1406533</name>
</gene>
<dbReference type="GO" id="GO:0005783">
    <property type="term" value="C:endoplasmic reticulum"/>
    <property type="evidence" value="ECO:0007669"/>
    <property type="project" value="TreeGrafter"/>
</dbReference>
<evidence type="ECO:0000256" key="6">
    <source>
        <dbReference type="SAM" id="Phobius"/>
    </source>
</evidence>
<keyword evidence="4 6" id="KW-1133">Transmembrane helix</keyword>
<proteinExistence type="inferred from homology"/>
<keyword evidence="5 6" id="KW-0472">Membrane</keyword>
<protein>
    <submittedName>
        <fullName evidence="7">Uncharacterized protein</fullName>
    </submittedName>
</protein>
<dbReference type="PANTHER" id="PTHR12703">
    <property type="entry name" value="TRANSMEMBRANE PROTEIN 33"/>
    <property type="match status" value="1"/>
</dbReference>
<sequence>METNTWSDKVKTLVKHLQFYWFCGHVFLVCNSIFYFMSVLSFHSVSNYYCRAYAGALIAYGIVAYNSYMAKMRTKQLLLSENIQYLILAFYWYCVPPITVTLIPFFVFSIFHILGYVQSVLLPTLFPKEANPAMNDWCAYLKAQTEKYHELAMQIAGYTEVMLISPRLILGVLTFQTSLLALIVFGQFLRSRYFDSPYTQLAFRQSVNFLDHFLLPENHNPHIPTRVSNGYGQLRTYSERIFTLPTPPAKPSTTSADKTD</sequence>
<evidence type="ECO:0000313" key="7">
    <source>
        <dbReference type="EMBL" id="ORX56195.1"/>
    </source>
</evidence>
<dbReference type="EMBL" id="MCGT01000010">
    <property type="protein sequence ID" value="ORX56195.1"/>
    <property type="molecule type" value="Genomic_DNA"/>
</dbReference>
<dbReference type="PANTHER" id="PTHR12703:SF4">
    <property type="entry name" value="TRANSMEMBRANE PROTEIN 33"/>
    <property type="match status" value="1"/>
</dbReference>
<feature type="transmembrane region" description="Helical" evidence="6">
    <location>
        <begin position="52"/>
        <end position="69"/>
    </location>
</feature>
<organism evidence="7 8">
    <name type="scientific">Hesseltinella vesiculosa</name>
    <dbReference type="NCBI Taxonomy" id="101127"/>
    <lineage>
        <taxon>Eukaryota</taxon>
        <taxon>Fungi</taxon>
        <taxon>Fungi incertae sedis</taxon>
        <taxon>Mucoromycota</taxon>
        <taxon>Mucoromycotina</taxon>
        <taxon>Mucoromycetes</taxon>
        <taxon>Mucorales</taxon>
        <taxon>Cunninghamellaceae</taxon>
        <taxon>Hesseltinella</taxon>
    </lineage>
</organism>
<evidence type="ECO:0000256" key="3">
    <source>
        <dbReference type="ARBA" id="ARBA00022692"/>
    </source>
</evidence>
<dbReference type="InterPro" id="IPR051645">
    <property type="entry name" value="PER33/POM33_regulator"/>
</dbReference>
<feature type="transmembrane region" description="Helical" evidence="6">
    <location>
        <begin position="90"/>
        <end position="117"/>
    </location>
</feature>
<evidence type="ECO:0000256" key="2">
    <source>
        <dbReference type="ARBA" id="ARBA00007322"/>
    </source>
</evidence>
<comment type="subcellular location">
    <subcellularLocation>
        <location evidence="1">Membrane</location>
        <topology evidence="1">Multi-pass membrane protein</topology>
    </subcellularLocation>
</comment>
<dbReference type="AlphaFoldDB" id="A0A1X2GKQ4"/>
<dbReference type="InterPro" id="IPR005344">
    <property type="entry name" value="TMEM33/Pom33"/>
</dbReference>
<dbReference type="Pfam" id="PF03661">
    <property type="entry name" value="TMEM33_Pom33"/>
    <property type="match status" value="1"/>
</dbReference>
<comment type="caution">
    <text evidence="7">The sequence shown here is derived from an EMBL/GenBank/DDBJ whole genome shotgun (WGS) entry which is preliminary data.</text>
</comment>
<keyword evidence="8" id="KW-1185">Reference proteome</keyword>
<name>A0A1X2GKQ4_9FUNG</name>
<dbReference type="OrthoDB" id="5581259at2759"/>
<evidence type="ECO:0000256" key="1">
    <source>
        <dbReference type="ARBA" id="ARBA00004141"/>
    </source>
</evidence>
<evidence type="ECO:0000313" key="8">
    <source>
        <dbReference type="Proteomes" id="UP000242146"/>
    </source>
</evidence>